<dbReference type="PATRIC" id="fig|1317124.6.peg.1816"/>
<protein>
    <submittedName>
        <fullName evidence="4">Competence protein F</fullName>
    </submittedName>
</protein>
<dbReference type="Pfam" id="PF18912">
    <property type="entry name" value="DZR_2"/>
    <property type="match status" value="1"/>
</dbReference>
<organism evidence="4 5">
    <name type="scientific">Thioclava atlantica</name>
    <dbReference type="NCBI Taxonomy" id="1317124"/>
    <lineage>
        <taxon>Bacteria</taxon>
        <taxon>Pseudomonadati</taxon>
        <taxon>Pseudomonadota</taxon>
        <taxon>Alphaproteobacteria</taxon>
        <taxon>Rhodobacterales</taxon>
        <taxon>Paracoccaceae</taxon>
        <taxon>Thioclava</taxon>
    </lineage>
</organism>
<dbReference type="Pfam" id="PF00156">
    <property type="entry name" value="Pribosyltran"/>
    <property type="match status" value="1"/>
</dbReference>
<comment type="caution">
    <text evidence="4">The sequence shown here is derived from an EMBL/GenBank/DDBJ whole genome shotgun (WGS) entry which is preliminary data.</text>
</comment>
<feature type="domain" description="Phosphoribosyltransferase" evidence="2">
    <location>
        <begin position="200"/>
        <end position="249"/>
    </location>
</feature>
<comment type="similarity">
    <text evidence="1">Belongs to the ComF/GntX family.</text>
</comment>
<proteinExistence type="inferred from homology"/>
<reference evidence="4 5" key="2">
    <citation type="journal article" date="2015" name="Antonie Van Leeuwenhoek">
        <title>Thioclava indica sp. nov., isolated from surface seawater of the Indian Ocean.</title>
        <authorList>
            <person name="Liu Y."/>
            <person name="Lai Q."/>
            <person name="Du J."/>
            <person name="Xu H."/>
            <person name="Jiang L."/>
            <person name="Shao Z."/>
        </authorList>
    </citation>
    <scope>NUCLEOTIDE SEQUENCE [LARGE SCALE GENOMIC DNA]</scope>
    <source>
        <strain evidence="4 5">13D2W-2</strain>
    </source>
</reference>
<dbReference type="SUPFAM" id="SSF53271">
    <property type="entry name" value="PRTase-like"/>
    <property type="match status" value="1"/>
</dbReference>
<dbReference type="STRING" id="1317124.DW2_08946"/>
<dbReference type="EMBL" id="AQRC01000006">
    <property type="protein sequence ID" value="KFE35089.1"/>
    <property type="molecule type" value="Genomic_DNA"/>
</dbReference>
<feature type="domain" description="Double zinc ribbon" evidence="3">
    <location>
        <begin position="21"/>
        <end position="80"/>
    </location>
</feature>
<dbReference type="InterPro" id="IPR029057">
    <property type="entry name" value="PRTase-like"/>
</dbReference>
<dbReference type="InterPro" id="IPR044005">
    <property type="entry name" value="DZR_2"/>
</dbReference>
<dbReference type="AlphaFoldDB" id="A0A085TWJ2"/>
<dbReference type="PANTHER" id="PTHR47505">
    <property type="entry name" value="DNA UTILIZATION PROTEIN YHGH"/>
    <property type="match status" value="1"/>
</dbReference>
<sequence>MSGTILTALRARMLAVGTIGLRAVFPPLCIACDTEMGSESGLCPACWAETEFARGTSCDSCGVPLPGASDGQTLRCDDCLVHPRLWDQGRTVMLYSGTGRQLVLALKHGDRLDLVPPLARWLAQAAAPLLGPDTVIAPIPLHRWRLIRRRYNQAALLSRALARLGGHAHCADLFTRLRATPRQKGLTRPERQTNLEGAIAISAKRAALIDGRPLLIVDDVMTSGATLSAATRAAREAGASRVCVVTLARVAKAP</sequence>
<name>A0A085TWJ2_9RHOB</name>
<evidence type="ECO:0000259" key="3">
    <source>
        <dbReference type="Pfam" id="PF18912"/>
    </source>
</evidence>
<accession>A0A085TWJ2</accession>
<evidence type="ECO:0000313" key="5">
    <source>
        <dbReference type="Proteomes" id="UP000028607"/>
    </source>
</evidence>
<dbReference type="CDD" id="cd06223">
    <property type="entry name" value="PRTases_typeI"/>
    <property type="match status" value="1"/>
</dbReference>
<dbReference type="InterPro" id="IPR051910">
    <property type="entry name" value="ComF/GntX_DNA_util-trans"/>
</dbReference>
<dbReference type="InterPro" id="IPR000836">
    <property type="entry name" value="PRTase_dom"/>
</dbReference>
<gene>
    <name evidence="4" type="ORF">DW2_08946</name>
</gene>
<reference evidence="5" key="1">
    <citation type="submission" date="2013-04" db="EMBL/GenBank/DDBJ databases">
        <title>Thioclava sp. 13D2W-2 Genome Sequencing.</title>
        <authorList>
            <person name="Lai Q."/>
            <person name="Li G."/>
            <person name="Shao Z."/>
        </authorList>
    </citation>
    <scope>NUCLEOTIDE SEQUENCE [LARGE SCALE GENOMIC DNA]</scope>
    <source>
        <strain evidence="5">13D2W-2</strain>
    </source>
</reference>
<evidence type="ECO:0000313" key="4">
    <source>
        <dbReference type="EMBL" id="KFE35089.1"/>
    </source>
</evidence>
<dbReference type="Proteomes" id="UP000028607">
    <property type="component" value="Unassembled WGS sequence"/>
</dbReference>
<evidence type="ECO:0000259" key="2">
    <source>
        <dbReference type="Pfam" id="PF00156"/>
    </source>
</evidence>
<dbReference type="eggNOG" id="COG1040">
    <property type="taxonomic scope" value="Bacteria"/>
</dbReference>
<dbReference type="Gene3D" id="3.40.50.2020">
    <property type="match status" value="1"/>
</dbReference>
<dbReference type="PANTHER" id="PTHR47505:SF1">
    <property type="entry name" value="DNA UTILIZATION PROTEIN YHGH"/>
    <property type="match status" value="1"/>
</dbReference>
<evidence type="ECO:0000256" key="1">
    <source>
        <dbReference type="ARBA" id="ARBA00008007"/>
    </source>
</evidence>
<keyword evidence="5" id="KW-1185">Reference proteome</keyword>
<dbReference type="RefSeq" id="WP_238321299.1">
    <property type="nucleotide sequence ID" value="NZ_AQRC01000006.1"/>
</dbReference>